<dbReference type="AlphaFoldDB" id="A0A3Q3EU27"/>
<dbReference type="InterPro" id="IPR001611">
    <property type="entry name" value="Leu-rich_rpt"/>
</dbReference>
<dbReference type="Gene3D" id="3.80.10.10">
    <property type="entry name" value="Ribonuclease Inhibitor"/>
    <property type="match status" value="1"/>
</dbReference>
<keyword evidence="1" id="KW-0433">Leucine-rich repeat</keyword>
<keyword evidence="4" id="KW-1185">Reference proteome</keyword>
<dbReference type="SMART" id="SM00368">
    <property type="entry name" value="LRR_RI"/>
    <property type="match status" value="3"/>
</dbReference>
<reference evidence="3" key="2">
    <citation type="submission" date="2025-09" db="UniProtKB">
        <authorList>
            <consortium name="Ensembl"/>
        </authorList>
    </citation>
    <scope>IDENTIFICATION</scope>
</reference>
<proteinExistence type="predicted"/>
<accession>A0A3Q3EU27</accession>
<organism evidence="3 4">
    <name type="scientific">Kryptolebias marmoratus</name>
    <name type="common">Mangrove killifish</name>
    <name type="synonym">Rivulus marmoratus</name>
    <dbReference type="NCBI Taxonomy" id="37003"/>
    <lineage>
        <taxon>Eukaryota</taxon>
        <taxon>Metazoa</taxon>
        <taxon>Chordata</taxon>
        <taxon>Craniata</taxon>
        <taxon>Vertebrata</taxon>
        <taxon>Euteleostomi</taxon>
        <taxon>Actinopterygii</taxon>
        <taxon>Neopterygii</taxon>
        <taxon>Teleostei</taxon>
        <taxon>Neoteleostei</taxon>
        <taxon>Acanthomorphata</taxon>
        <taxon>Ovalentaria</taxon>
        <taxon>Atherinomorphae</taxon>
        <taxon>Cyprinodontiformes</taxon>
        <taxon>Rivulidae</taxon>
        <taxon>Kryptolebias</taxon>
    </lineage>
</organism>
<dbReference type="GeneTree" id="ENSGT01150000286904"/>
<name>A0A3Q3EU27_KRYMA</name>
<dbReference type="InterPro" id="IPR032675">
    <property type="entry name" value="LRR_dom_sf"/>
</dbReference>
<evidence type="ECO:0000313" key="4">
    <source>
        <dbReference type="Proteomes" id="UP000264800"/>
    </source>
</evidence>
<dbReference type="InterPro" id="IPR051261">
    <property type="entry name" value="NLR"/>
</dbReference>
<evidence type="ECO:0000313" key="3">
    <source>
        <dbReference type="Ensembl" id="ENSKMAP00000005247.1"/>
    </source>
</evidence>
<sequence>KAKSGVLICIKRENKPNSSSFCLLRLSDCHLSERTCKSLSSALSSQSSCLAELDLSNNNLQDSGVELLSSGLSPNCKLEILRSDKCNERACDILSSALSSQSSSLKELDLSKNILQDSGVKLLSSGMKSPNCKLEILRLDQFYKLFLPNEAEVSPPSFCCLELLVTRNSSCTDSQESRVGGSCSYSQGFKMRLNMHPNCGFLEWWTCFEIARYN</sequence>
<evidence type="ECO:0000256" key="2">
    <source>
        <dbReference type="ARBA" id="ARBA00022737"/>
    </source>
</evidence>
<keyword evidence="2" id="KW-0677">Repeat</keyword>
<dbReference type="Proteomes" id="UP000264800">
    <property type="component" value="Unplaced"/>
</dbReference>
<reference evidence="3" key="1">
    <citation type="submission" date="2025-08" db="UniProtKB">
        <authorList>
            <consortium name="Ensembl"/>
        </authorList>
    </citation>
    <scope>IDENTIFICATION</scope>
</reference>
<dbReference type="PANTHER" id="PTHR24106">
    <property type="entry name" value="NACHT, LRR AND CARD DOMAINS-CONTAINING"/>
    <property type="match status" value="1"/>
</dbReference>
<evidence type="ECO:0000256" key="1">
    <source>
        <dbReference type="ARBA" id="ARBA00022614"/>
    </source>
</evidence>
<dbReference type="Ensembl" id="ENSKMAT00000005339.1">
    <property type="protein sequence ID" value="ENSKMAP00000005247.1"/>
    <property type="gene ID" value="ENSKMAG00000003972.1"/>
</dbReference>
<protein>
    <recommendedName>
        <fullName evidence="5">SPRY-associated domain-containing protein</fullName>
    </recommendedName>
</protein>
<evidence type="ECO:0008006" key="5">
    <source>
        <dbReference type="Google" id="ProtNLM"/>
    </source>
</evidence>
<dbReference type="SUPFAM" id="SSF52047">
    <property type="entry name" value="RNI-like"/>
    <property type="match status" value="1"/>
</dbReference>
<dbReference type="Pfam" id="PF13516">
    <property type="entry name" value="LRR_6"/>
    <property type="match status" value="2"/>
</dbReference>